<dbReference type="OrthoDB" id="1150922at2"/>
<dbReference type="Pfam" id="PF10988">
    <property type="entry name" value="DUF2807"/>
    <property type="match status" value="1"/>
</dbReference>
<evidence type="ECO:0000313" key="2">
    <source>
        <dbReference type="EMBL" id="SMC95768.1"/>
    </source>
</evidence>
<organism evidence="2 3">
    <name type="scientific">Pedobacter africanus</name>
    <dbReference type="NCBI Taxonomy" id="151894"/>
    <lineage>
        <taxon>Bacteria</taxon>
        <taxon>Pseudomonadati</taxon>
        <taxon>Bacteroidota</taxon>
        <taxon>Sphingobacteriia</taxon>
        <taxon>Sphingobacteriales</taxon>
        <taxon>Sphingobacteriaceae</taxon>
        <taxon>Pedobacter</taxon>
    </lineage>
</organism>
<name>A0A1W2DFQ8_9SPHI</name>
<sequence>MKYIATLTLMGFLFIGCSKDRLTASGDKTTETRSPGEFTGINTSGSNIIYITYGTEFKVELRGSNNLIPYFKTNVINKTLYLGYENASIQHDDVEAYITLPDIRKASLSGSGKITIQGAFPESDELKISISGSGGIVAQDAFDTDQVLINISGSGKADLQQISAEKADVDISGSGDARVKVQHKLKARISGSGKVYYTGSPEVDADVSGSGKVVKF</sequence>
<dbReference type="Gene3D" id="2.160.20.120">
    <property type="match status" value="1"/>
</dbReference>
<accession>A0A1W2DFQ8</accession>
<dbReference type="AlphaFoldDB" id="A0A1W2DFQ8"/>
<reference evidence="3" key="1">
    <citation type="submission" date="2017-04" db="EMBL/GenBank/DDBJ databases">
        <authorList>
            <person name="Varghese N."/>
            <person name="Submissions S."/>
        </authorList>
    </citation>
    <scope>NUCLEOTIDE SEQUENCE [LARGE SCALE GENOMIC DNA]</scope>
    <source>
        <strain evidence="3">DSM 12126</strain>
    </source>
</reference>
<gene>
    <name evidence="2" type="ORF">SAMN04488524_3705</name>
</gene>
<dbReference type="PANTHER" id="PTHR39200:SF1">
    <property type="entry name" value="AUTO-TRANSPORTER ADHESIN HEAD GIN DOMAIN-CONTAINING PROTEIN-RELATED"/>
    <property type="match status" value="1"/>
</dbReference>
<dbReference type="RefSeq" id="WP_084240489.1">
    <property type="nucleotide sequence ID" value="NZ_FWXT01000003.1"/>
</dbReference>
<dbReference type="PANTHER" id="PTHR39200">
    <property type="entry name" value="HYPOTHETICAL EXPORTED PROTEIN"/>
    <property type="match status" value="1"/>
</dbReference>
<dbReference type="Proteomes" id="UP000192756">
    <property type="component" value="Unassembled WGS sequence"/>
</dbReference>
<dbReference type="PROSITE" id="PS51257">
    <property type="entry name" value="PROKAR_LIPOPROTEIN"/>
    <property type="match status" value="1"/>
</dbReference>
<feature type="domain" description="Putative auto-transporter adhesin head GIN" evidence="1">
    <location>
        <begin position="123"/>
        <end position="201"/>
    </location>
</feature>
<keyword evidence="3" id="KW-1185">Reference proteome</keyword>
<dbReference type="InterPro" id="IPR021255">
    <property type="entry name" value="DUF2807"/>
</dbReference>
<evidence type="ECO:0000259" key="1">
    <source>
        <dbReference type="Pfam" id="PF10988"/>
    </source>
</evidence>
<evidence type="ECO:0000313" key="3">
    <source>
        <dbReference type="Proteomes" id="UP000192756"/>
    </source>
</evidence>
<protein>
    <submittedName>
        <fullName evidence="2">Putative auto-transporter adhesin, head GIN domain</fullName>
    </submittedName>
</protein>
<dbReference type="EMBL" id="FWXT01000003">
    <property type="protein sequence ID" value="SMC95768.1"/>
    <property type="molecule type" value="Genomic_DNA"/>
</dbReference>
<proteinExistence type="predicted"/>
<dbReference type="STRING" id="151894.SAMN04488524_3705"/>